<dbReference type="Pfam" id="PF00361">
    <property type="entry name" value="Proton_antipo_M"/>
    <property type="match status" value="1"/>
</dbReference>
<keyword evidence="6 8" id="KW-0472">Membrane</keyword>
<evidence type="ECO:0000256" key="5">
    <source>
        <dbReference type="ARBA" id="ARBA00022989"/>
    </source>
</evidence>
<dbReference type="eggNOG" id="COG0651">
    <property type="taxonomic scope" value="Bacteria"/>
</dbReference>
<evidence type="ECO:0000313" key="11">
    <source>
        <dbReference type="Proteomes" id="UP000012046"/>
    </source>
</evidence>
<evidence type="ECO:0000256" key="3">
    <source>
        <dbReference type="ARBA" id="ARBA00022475"/>
    </source>
</evidence>
<evidence type="ECO:0000256" key="7">
    <source>
        <dbReference type="RuleBase" id="RU000320"/>
    </source>
</evidence>
<feature type="transmembrane region" description="Helical" evidence="8">
    <location>
        <begin position="6"/>
        <end position="26"/>
    </location>
</feature>
<feature type="transmembrane region" description="Helical" evidence="8">
    <location>
        <begin position="204"/>
        <end position="224"/>
    </location>
</feature>
<dbReference type="EMBL" id="AHTH01000013">
    <property type="protein sequence ID" value="EHR41492.1"/>
    <property type="molecule type" value="Genomic_DNA"/>
</dbReference>
<dbReference type="PANTHER" id="PTHR42703:SF1">
    <property type="entry name" value="NA(+)_H(+) ANTIPORTER SUBUNIT D1"/>
    <property type="match status" value="1"/>
</dbReference>
<gene>
    <name evidence="10" type="ORF">AJE_06386</name>
</gene>
<feature type="transmembrane region" description="Helical" evidence="8">
    <location>
        <begin position="33"/>
        <end position="53"/>
    </location>
</feature>
<name>H3ZD59_9ALTE</name>
<dbReference type="RefSeq" id="WP_008950161.1">
    <property type="nucleotide sequence ID" value="NZ_AHTH01000013.1"/>
</dbReference>
<dbReference type="PRINTS" id="PR01437">
    <property type="entry name" value="NUOXDRDTASE4"/>
</dbReference>
<feature type="transmembrane region" description="Helical" evidence="8">
    <location>
        <begin position="278"/>
        <end position="297"/>
    </location>
</feature>
<feature type="transmembrane region" description="Helical" evidence="8">
    <location>
        <begin position="373"/>
        <end position="392"/>
    </location>
</feature>
<dbReference type="PATRIC" id="fig|1129374.4.peg.1282"/>
<evidence type="ECO:0000256" key="2">
    <source>
        <dbReference type="ARBA" id="ARBA00005346"/>
    </source>
</evidence>
<evidence type="ECO:0000256" key="8">
    <source>
        <dbReference type="SAM" id="Phobius"/>
    </source>
</evidence>
<evidence type="ECO:0000256" key="1">
    <source>
        <dbReference type="ARBA" id="ARBA00004651"/>
    </source>
</evidence>
<feature type="transmembrane region" description="Helical" evidence="8">
    <location>
        <begin position="73"/>
        <end position="95"/>
    </location>
</feature>
<keyword evidence="4 7" id="KW-0812">Transmembrane</keyword>
<dbReference type="PANTHER" id="PTHR42703">
    <property type="entry name" value="NADH DEHYDROGENASE"/>
    <property type="match status" value="1"/>
</dbReference>
<dbReference type="Proteomes" id="UP000012046">
    <property type="component" value="Unassembled WGS sequence"/>
</dbReference>
<reference evidence="10 11" key="1">
    <citation type="journal article" date="2012" name="J. Bacteriol.">
        <title>Genome Sequence of Extracellular-Protease-Producing Alishewanella jeotgali Isolated from Traditional Korean Fermented Seafood.</title>
        <authorList>
            <person name="Jung J."/>
            <person name="Chun J."/>
            <person name="Park W."/>
        </authorList>
    </citation>
    <scope>NUCLEOTIDE SEQUENCE [LARGE SCALE GENOMIC DNA]</scope>
    <source>
        <strain evidence="10 11">KCTC 22429</strain>
    </source>
</reference>
<feature type="transmembrane region" description="Helical" evidence="8">
    <location>
        <begin position="162"/>
        <end position="184"/>
    </location>
</feature>
<feature type="transmembrane region" description="Helical" evidence="8">
    <location>
        <begin position="453"/>
        <end position="472"/>
    </location>
</feature>
<dbReference type="NCBIfam" id="NF009309">
    <property type="entry name" value="PRK12666.1"/>
    <property type="match status" value="1"/>
</dbReference>
<feature type="transmembrane region" description="Helical" evidence="8">
    <location>
        <begin position="107"/>
        <end position="126"/>
    </location>
</feature>
<dbReference type="GO" id="GO:0008137">
    <property type="term" value="F:NADH dehydrogenase (ubiquinone) activity"/>
    <property type="evidence" value="ECO:0007669"/>
    <property type="project" value="InterPro"/>
</dbReference>
<evidence type="ECO:0000256" key="4">
    <source>
        <dbReference type="ARBA" id="ARBA00022692"/>
    </source>
</evidence>
<dbReference type="InterPro" id="IPR001750">
    <property type="entry name" value="ND/Mrp_TM"/>
</dbReference>
<feature type="transmembrane region" description="Helical" evidence="8">
    <location>
        <begin position="304"/>
        <end position="325"/>
    </location>
</feature>
<sequence>MNHLILVPILLPFLTALLIMLPPIHYSAQRRRWLSMISTALLLVVSVVLLLTIKQQGLTFYALGNWQPPFGIIMVADLVSCIMLCLTAFLALGAISYGSAGEDEKGSFFHPLFQFQLMGINGAFLTGDLFNLFVFFEVLLIASYALLIHAGGKNKTRATVHYVILNLTGSAVFLLALAILYGTLGTLNIADMALKVTQLPDDNLMLVKAGALMLLIVFALKAAILPLQFWLPATYASASAPVAALFAVMTKIGVYALLRVFTTIFGEQAGPLQGLANSWLWPFGLATMLLGAIGVLASQDFRKLVANLVLVSVGSLVVLVAVQNTAAHAAVLYYTVHSTLICGALFLLADLIATQRGKAQDRLVAARRVNQPVLLGTLFVLCAISVAGLPPLSGFIGKVMLLQAAFGANGQYWLWAILLLSSLLVLIGLSRAGSTLFWRVSGMQKAEERVQPLQLFAVLWLLSASLLLMVFAGPLTELSFAAARQLADVLGTIQSILPGSGVLP</sequence>
<comment type="caution">
    <text evidence="10">The sequence shown here is derived from an EMBL/GenBank/DDBJ whole genome shotgun (WGS) entry which is preliminary data.</text>
</comment>
<accession>H3ZD59</accession>
<evidence type="ECO:0000259" key="9">
    <source>
        <dbReference type="Pfam" id="PF00361"/>
    </source>
</evidence>
<dbReference type="GO" id="GO:0042773">
    <property type="term" value="P:ATP synthesis coupled electron transport"/>
    <property type="evidence" value="ECO:0007669"/>
    <property type="project" value="InterPro"/>
</dbReference>
<feature type="transmembrane region" description="Helical" evidence="8">
    <location>
        <begin position="412"/>
        <end position="432"/>
    </location>
</feature>
<proteinExistence type="inferred from homology"/>
<feature type="transmembrane region" description="Helical" evidence="8">
    <location>
        <begin position="236"/>
        <end position="258"/>
    </location>
</feature>
<feature type="transmembrane region" description="Helical" evidence="8">
    <location>
        <begin position="132"/>
        <end position="150"/>
    </location>
</feature>
<keyword evidence="11" id="KW-1185">Reference proteome</keyword>
<evidence type="ECO:0000313" key="10">
    <source>
        <dbReference type="EMBL" id="EHR41492.1"/>
    </source>
</evidence>
<dbReference type="InterPro" id="IPR050586">
    <property type="entry name" value="CPA3_Na-H_Antiporter_D"/>
</dbReference>
<feature type="domain" description="NADH:quinone oxidoreductase/Mrp antiporter transmembrane" evidence="9">
    <location>
        <begin position="127"/>
        <end position="423"/>
    </location>
</feature>
<keyword evidence="3" id="KW-1003">Cell membrane</keyword>
<evidence type="ECO:0000256" key="6">
    <source>
        <dbReference type="ARBA" id="ARBA00023136"/>
    </source>
</evidence>
<dbReference type="STRING" id="1129374.AJE_06386"/>
<feature type="transmembrane region" description="Helical" evidence="8">
    <location>
        <begin position="331"/>
        <end position="352"/>
    </location>
</feature>
<keyword evidence="5 8" id="KW-1133">Transmembrane helix</keyword>
<dbReference type="GO" id="GO:0005886">
    <property type="term" value="C:plasma membrane"/>
    <property type="evidence" value="ECO:0007669"/>
    <property type="project" value="UniProtKB-SubCell"/>
</dbReference>
<dbReference type="AlphaFoldDB" id="H3ZD59"/>
<protein>
    <submittedName>
        <fullName evidence="10">Putative monovalent cation/H+ antiporter subunit D</fullName>
    </submittedName>
</protein>
<comment type="similarity">
    <text evidence="2">Belongs to the CPA3 antiporters (TC 2.A.63) subunit D family.</text>
</comment>
<dbReference type="InterPro" id="IPR003918">
    <property type="entry name" value="NADH_UbQ_OxRdtase"/>
</dbReference>
<comment type="subcellular location">
    <subcellularLocation>
        <location evidence="1">Cell membrane</location>
        <topology evidence="1">Multi-pass membrane protein</topology>
    </subcellularLocation>
    <subcellularLocation>
        <location evidence="7">Membrane</location>
        <topology evidence="7">Multi-pass membrane protein</topology>
    </subcellularLocation>
</comment>
<organism evidence="10 11">
    <name type="scientific">Alishewanella jeotgali KCTC 22429</name>
    <dbReference type="NCBI Taxonomy" id="1129374"/>
    <lineage>
        <taxon>Bacteria</taxon>
        <taxon>Pseudomonadati</taxon>
        <taxon>Pseudomonadota</taxon>
        <taxon>Gammaproteobacteria</taxon>
        <taxon>Alteromonadales</taxon>
        <taxon>Alteromonadaceae</taxon>
        <taxon>Alishewanella</taxon>
    </lineage>
</organism>